<name>A0A0B2A4B3_9MICO</name>
<dbReference type="Pfam" id="PF00144">
    <property type="entry name" value="Beta-lactamase"/>
    <property type="match status" value="1"/>
</dbReference>
<proteinExistence type="predicted"/>
<evidence type="ECO:0000313" key="2">
    <source>
        <dbReference type="EMBL" id="KHK96457.1"/>
    </source>
</evidence>
<reference evidence="2 3" key="1">
    <citation type="submission" date="2014-11" db="EMBL/GenBank/DDBJ databases">
        <title>Genome sequence of Microbacterium mangrovi MUSC 115(T).</title>
        <authorList>
            <person name="Lee L.-H."/>
        </authorList>
    </citation>
    <scope>NUCLEOTIDE SEQUENCE [LARGE SCALE GENOMIC DNA]</scope>
    <source>
        <strain evidence="2 3">MUSC 115</strain>
    </source>
</reference>
<dbReference type="SUPFAM" id="SSF56601">
    <property type="entry name" value="beta-lactamase/transpeptidase-like"/>
    <property type="match status" value="1"/>
</dbReference>
<dbReference type="Gene3D" id="3.40.710.10">
    <property type="entry name" value="DD-peptidase/beta-lactamase superfamily"/>
    <property type="match status" value="1"/>
</dbReference>
<dbReference type="InterPro" id="IPR001466">
    <property type="entry name" value="Beta-lactam-related"/>
</dbReference>
<protein>
    <submittedName>
        <fullName evidence="2">Hydrolase</fullName>
    </submittedName>
</protein>
<evidence type="ECO:0000259" key="1">
    <source>
        <dbReference type="Pfam" id="PF00144"/>
    </source>
</evidence>
<dbReference type="InterPro" id="IPR050789">
    <property type="entry name" value="Diverse_Enzym_Activities"/>
</dbReference>
<keyword evidence="3" id="KW-1185">Reference proteome</keyword>
<dbReference type="EMBL" id="JTDK01000015">
    <property type="protein sequence ID" value="KHK96457.1"/>
    <property type="molecule type" value="Genomic_DNA"/>
</dbReference>
<dbReference type="STRING" id="1348253.LK09_15800"/>
<evidence type="ECO:0000313" key="3">
    <source>
        <dbReference type="Proteomes" id="UP000031030"/>
    </source>
</evidence>
<comment type="caution">
    <text evidence="2">The sequence shown here is derived from an EMBL/GenBank/DDBJ whole genome shotgun (WGS) entry which is preliminary data.</text>
</comment>
<feature type="domain" description="Beta-lactamase-related" evidence="1">
    <location>
        <begin position="56"/>
        <end position="365"/>
    </location>
</feature>
<dbReference type="Proteomes" id="UP000031030">
    <property type="component" value="Unassembled WGS sequence"/>
</dbReference>
<dbReference type="InterPro" id="IPR012338">
    <property type="entry name" value="Beta-lactam/transpept-like"/>
</dbReference>
<dbReference type="PANTHER" id="PTHR43283">
    <property type="entry name" value="BETA-LACTAMASE-RELATED"/>
    <property type="match status" value="1"/>
</dbReference>
<dbReference type="PANTHER" id="PTHR43283:SF7">
    <property type="entry name" value="BETA-LACTAMASE-RELATED DOMAIN-CONTAINING PROTEIN"/>
    <property type="match status" value="1"/>
</dbReference>
<dbReference type="GO" id="GO:0016787">
    <property type="term" value="F:hydrolase activity"/>
    <property type="evidence" value="ECO:0007669"/>
    <property type="project" value="UniProtKB-KW"/>
</dbReference>
<organism evidence="2 3">
    <name type="scientific">Microbacterium mangrovi</name>
    <dbReference type="NCBI Taxonomy" id="1348253"/>
    <lineage>
        <taxon>Bacteria</taxon>
        <taxon>Bacillati</taxon>
        <taxon>Actinomycetota</taxon>
        <taxon>Actinomycetes</taxon>
        <taxon>Micrococcales</taxon>
        <taxon>Microbacteriaceae</taxon>
        <taxon>Microbacterium</taxon>
    </lineage>
</organism>
<keyword evidence="2" id="KW-0378">Hydrolase</keyword>
<accession>A0A0B2A4B3</accession>
<sequence>MDQWQTAGYLAWSMQNIASFLPVHPIARGARTTAFARTPQDLSALAVPHPWGGETRTFAEVMAATDTDGYVVTKDGAIVEESYSEPFAPQNVHLLMSVSKSLTTATAGILEGTGELDPSFHVAHYVPALAGSGYVGATVQDLMDMRTGIHFSEDYLDDAAEVRLLEEAIDWAPRRHEGVPLTLLGFLATLRADGPHGGRFDYKSCETDALGFVLEGATGINAADVMATRLWQPMGAEFDAHVGVDRVGAPMLDGGVSASLRDLARFGSLFLRDGYALDGVPVLPSWWVADTAIGAWDSRAAFANAPEPTLMDGGMYRNGFWFPRAGSDVFLALGIHGQMIYINRAARVVAAKVSTWPSPQDGEKLLSTIAAFDAAAFALS</sequence>
<dbReference type="AlphaFoldDB" id="A0A0B2A4B3"/>
<gene>
    <name evidence="2" type="ORF">LK09_15800</name>
</gene>